<sequence>MEVNTSLEDNGESTSATLMPLPTLRVIRAASPPATGCNYIEVHSDDESVAAIIANALGHRNSPISDNSGTEPGDSPGMASNTSDKALPDTVNAPKPSRGRGRGRAAKKTGGGGTRSGTRTKGGSKAGASGSGSANNTPAPKKASGGHQLRSRVQVPPVGADTRPGAEAEAVYDLDEMSEEDLEYGAA</sequence>
<evidence type="ECO:0000256" key="1">
    <source>
        <dbReference type="SAM" id="MobiDB-lite"/>
    </source>
</evidence>
<feature type="compositionally biased region" description="Acidic residues" evidence="1">
    <location>
        <begin position="170"/>
        <end position="187"/>
    </location>
</feature>
<accession>A0AA39IYD1</accession>
<keyword evidence="3" id="KW-1185">Reference proteome</keyword>
<evidence type="ECO:0000313" key="2">
    <source>
        <dbReference type="EMBL" id="KAK0432089.1"/>
    </source>
</evidence>
<reference evidence="2" key="1">
    <citation type="submission" date="2023-06" db="EMBL/GenBank/DDBJ databases">
        <authorList>
            <consortium name="Lawrence Berkeley National Laboratory"/>
            <person name="Ahrendt S."/>
            <person name="Sahu N."/>
            <person name="Indic B."/>
            <person name="Wong-Bajracharya J."/>
            <person name="Merenyi Z."/>
            <person name="Ke H.-M."/>
            <person name="Monk M."/>
            <person name="Kocsube S."/>
            <person name="Drula E."/>
            <person name="Lipzen A."/>
            <person name="Balint B."/>
            <person name="Henrissat B."/>
            <person name="Andreopoulos B."/>
            <person name="Martin F.M."/>
            <person name="Harder C.B."/>
            <person name="Rigling D."/>
            <person name="Ford K.L."/>
            <person name="Foster G.D."/>
            <person name="Pangilinan J."/>
            <person name="Papanicolaou A."/>
            <person name="Barry K."/>
            <person name="LaButti K."/>
            <person name="Viragh M."/>
            <person name="Koriabine M."/>
            <person name="Yan M."/>
            <person name="Riley R."/>
            <person name="Champramary S."/>
            <person name="Plett K.L."/>
            <person name="Tsai I.J."/>
            <person name="Slot J."/>
            <person name="Sipos G."/>
            <person name="Plett J."/>
            <person name="Nagy L.G."/>
            <person name="Grigoriev I.V."/>
        </authorList>
    </citation>
    <scope>NUCLEOTIDE SEQUENCE</scope>
    <source>
        <strain evidence="2">FPL87.14</strain>
    </source>
</reference>
<dbReference type="AlphaFoldDB" id="A0AA39IYD1"/>
<dbReference type="EMBL" id="JAUEPT010000101">
    <property type="protein sequence ID" value="KAK0432089.1"/>
    <property type="molecule type" value="Genomic_DNA"/>
</dbReference>
<feature type="compositionally biased region" description="Low complexity" evidence="1">
    <location>
        <begin position="116"/>
        <end position="134"/>
    </location>
</feature>
<dbReference type="Proteomes" id="UP001175226">
    <property type="component" value="Unassembled WGS sequence"/>
</dbReference>
<evidence type="ECO:0000313" key="3">
    <source>
        <dbReference type="Proteomes" id="UP001175226"/>
    </source>
</evidence>
<organism evidence="2 3">
    <name type="scientific">Armillaria borealis</name>
    <dbReference type="NCBI Taxonomy" id="47425"/>
    <lineage>
        <taxon>Eukaryota</taxon>
        <taxon>Fungi</taxon>
        <taxon>Dikarya</taxon>
        <taxon>Basidiomycota</taxon>
        <taxon>Agaricomycotina</taxon>
        <taxon>Agaricomycetes</taxon>
        <taxon>Agaricomycetidae</taxon>
        <taxon>Agaricales</taxon>
        <taxon>Marasmiineae</taxon>
        <taxon>Physalacriaceae</taxon>
        <taxon>Armillaria</taxon>
    </lineage>
</organism>
<proteinExistence type="predicted"/>
<feature type="region of interest" description="Disordered" evidence="1">
    <location>
        <begin position="59"/>
        <end position="187"/>
    </location>
</feature>
<name>A0AA39IYD1_9AGAR</name>
<protein>
    <submittedName>
        <fullName evidence="2">Uncharacterized protein</fullName>
    </submittedName>
</protein>
<comment type="caution">
    <text evidence="2">The sequence shown here is derived from an EMBL/GenBank/DDBJ whole genome shotgun (WGS) entry which is preliminary data.</text>
</comment>
<gene>
    <name evidence="2" type="ORF">EV421DRAFT_1911285</name>
</gene>
<feature type="compositionally biased region" description="Basic residues" evidence="1">
    <location>
        <begin position="97"/>
        <end position="107"/>
    </location>
</feature>